<accession>A0AAD7F6D0</accession>
<reference evidence="2" key="1">
    <citation type="submission" date="2023-03" db="EMBL/GenBank/DDBJ databases">
        <title>Massive genome expansion in bonnet fungi (Mycena s.s.) driven by repeated elements and novel gene families across ecological guilds.</title>
        <authorList>
            <consortium name="Lawrence Berkeley National Laboratory"/>
            <person name="Harder C.B."/>
            <person name="Miyauchi S."/>
            <person name="Viragh M."/>
            <person name="Kuo A."/>
            <person name="Thoen E."/>
            <person name="Andreopoulos B."/>
            <person name="Lu D."/>
            <person name="Skrede I."/>
            <person name="Drula E."/>
            <person name="Henrissat B."/>
            <person name="Morin E."/>
            <person name="Kohler A."/>
            <person name="Barry K."/>
            <person name="LaButti K."/>
            <person name="Morin E."/>
            <person name="Salamov A."/>
            <person name="Lipzen A."/>
            <person name="Mereny Z."/>
            <person name="Hegedus B."/>
            <person name="Baldrian P."/>
            <person name="Stursova M."/>
            <person name="Weitz H."/>
            <person name="Taylor A."/>
            <person name="Grigoriev I.V."/>
            <person name="Nagy L.G."/>
            <person name="Martin F."/>
            <person name="Kauserud H."/>
        </authorList>
    </citation>
    <scope>NUCLEOTIDE SEQUENCE</scope>
    <source>
        <strain evidence="2">CBHHK002</strain>
    </source>
</reference>
<dbReference type="EMBL" id="JARIHO010000001">
    <property type="protein sequence ID" value="KAJ7367600.1"/>
    <property type="molecule type" value="Genomic_DNA"/>
</dbReference>
<feature type="transmembrane region" description="Helical" evidence="1">
    <location>
        <begin position="164"/>
        <end position="185"/>
    </location>
</feature>
<comment type="caution">
    <text evidence="2">The sequence shown here is derived from an EMBL/GenBank/DDBJ whole genome shotgun (WGS) entry which is preliminary data.</text>
</comment>
<feature type="transmembrane region" description="Helical" evidence="1">
    <location>
        <begin position="135"/>
        <end position="152"/>
    </location>
</feature>
<keyword evidence="1" id="KW-0472">Membrane</keyword>
<keyword evidence="3" id="KW-1185">Reference proteome</keyword>
<gene>
    <name evidence="2" type="ORF">DFH08DRAFT_795750</name>
</gene>
<keyword evidence="1" id="KW-0812">Transmembrane</keyword>
<sequence length="250" mass="27989">MPLGDQNAENTVFEQHFSGKIPLPFNIEGATRWLLQMAFSFGALGSSVNEEVLHSSYLALFFVVIDISNSYTNAPYNLPGSGQICPAAATIAWAFSLATNVGCTILVGFKAWQHRKMMRELDLIGQPCRMSAEKILLVFVESGFIYYLLWVGRCSQPVDFITRLHSGFSVITGMYPTLIIVIVNFQRTFWDEEISKVSNGALNTLPWSVKRPRPTDATESRGDVHREIVIDITHENSEFSDLEYPPSDEA</sequence>
<evidence type="ECO:0000313" key="3">
    <source>
        <dbReference type="Proteomes" id="UP001218218"/>
    </source>
</evidence>
<evidence type="ECO:0000256" key="1">
    <source>
        <dbReference type="SAM" id="Phobius"/>
    </source>
</evidence>
<evidence type="ECO:0000313" key="2">
    <source>
        <dbReference type="EMBL" id="KAJ7367600.1"/>
    </source>
</evidence>
<organism evidence="2 3">
    <name type="scientific">Mycena albidolilacea</name>
    <dbReference type="NCBI Taxonomy" id="1033008"/>
    <lineage>
        <taxon>Eukaryota</taxon>
        <taxon>Fungi</taxon>
        <taxon>Dikarya</taxon>
        <taxon>Basidiomycota</taxon>
        <taxon>Agaricomycotina</taxon>
        <taxon>Agaricomycetes</taxon>
        <taxon>Agaricomycetidae</taxon>
        <taxon>Agaricales</taxon>
        <taxon>Marasmiineae</taxon>
        <taxon>Mycenaceae</taxon>
        <taxon>Mycena</taxon>
    </lineage>
</organism>
<proteinExistence type="predicted"/>
<name>A0AAD7F6D0_9AGAR</name>
<protein>
    <submittedName>
        <fullName evidence="2">Uncharacterized protein</fullName>
    </submittedName>
</protein>
<keyword evidence="1" id="KW-1133">Transmembrane helix</keyword>
<dbReference type="AlphaFoldDB" id="A0AAD7F6D0"/>
<feature type="transmembrane region" description="Helical" evidence="1">
    <location>
        <begin position="91"/>
        <end position="109"/>
    </location>
</feature>
<dbReference type="Proteomes" id="UP001218218">
    <property type="component" value="Unassembled WGS sequence"/>
</dbReference>